<dbReference type="InterPro" id="IPR044084">
    <property type="entry name" value="AvModA-like_subst-bd"/>
</dbReference>
<keyword evidence="3" id="KW-0732">Signal</keyword>
<comment type="caution">
    <text evidence="4">The sequence shown here is derived from an EMBL/GenBank/DDBJ whole genome shotgun (WGS) entry which is preliminary data.</text>
</comment>
<comment type="similarity">
    <text evidence="1">Belongs to the bacterial solute-binding protein ModA family.</text>
</comment>
<keyword evidence="5" id="KW-1185">Reference proteome</keyword>
<dbReference type="InterPro" id="IPR005950">
    <property type="entry name" value="ModA"/>
</dbReference>
<dbReference type="EMBL" id="JBAKAR010000001">
    <property type="protein sequence ID" value="MEL0611791.1"/>
    <property type="molecule type" value="Genomic_DNA"/>
</dbReference>
<dbReference type="Pfam" id="PF13531">
    <property type="entry name" value="SBP_bac_11"/>
    <property type="match status" value="1"/>
</dbReference>
<evidence type="ECO:0000313" key="5">
    <source>
        <dbReference type="Proteomes" id="UP001379949"/>
    </source>
</evidence>
<protein>
    <submittedName>
        <fullName evidence="4">Molybdate ABC transporter substrate-binding protein</fullName>
    </submittedName>
</protein>
<dbReference type="PANTHER" id="PTHR30632:SF14">
    <property type="entry name" value="TUNGSTATE_MOLYBDATE_CHROMATE-BINDING PROTEIN MODA"/>
    <property type="match status" value="1"/>
</dbReference>
<dbReference type="Proteomes" id="UP001379949">
    <property type="component" value="Unassembled WGS sequence"/>
</dbReference>
<keyword evidence="2" id="KW-0479">Metal-binding</keyword>
<reference evidence="4 5" key="1">
    <citation type="submission" date="2024-02" db="EMBL/GenBank/DDBJ databases">
        <title>Bacteria isolated from the canopy kelp, Nereocystis luetkeana.</title>
        <authorList>
            <person name="Pfister C.A."/>
            <person name="Younker I.T."/>
            <person name="Light S.H."/>
        </authorList>
    </citation>
    <scope>NUCLEOTIDE SEQUENCE [LARGE SCALE GENOMIC DNA]</scope>
    <source>
        <strain evidence="4 5">TI.4.07</strain>
    </source>
</reference>
<dbReference type="NCBIfam" id="TIGR01256">
    <property type="entry name" value="modA"/>
    <property type="match status" value="1"/>
</dbReference>
<evidence type="ECO:0000256" key="1">
    <source>
        <dbReference type="ARBA" id="ARBA00009175"/>
    </source>
</evidence>
<organism evidence="4 5">
    <name type="scientific">Marinomonas arenicola</name>
    <dbReference type="NCBI Taxonomy" id="569601"/>
    <lineage>
        <taxon>Bacteria</taxon>
        <taxon>Pseudomonadati</taxon>
        <taxon>Pseudomonadota</taxon>
        <taxon>Gammaproteobacteria</taxon>
        <taxon>Oceanospirillales</taxon>
        <taxon>Oceanospirillaceae</taxon>
        <taxon>Marinomonas</taxon>
    </lineage>
</organism>
<dbReference type="CDD" id="cd13539">
    <property type="entry name" value="PBP2_AvModA"/>
    <property type="match status" value="1"/>
</dbReference>
<dbReference type="RefSeq" id="WP_341566092.1">
    <property type="nucleotide sequence ID" value="NZ_JBAKAR010000001.1"/>
</dbReference>
<gene>
    <name evidence="4" type="primary">modA</name>
    <name evidence="4" type="ORF">V6242_01435</name>
</gene>
<name>A0ABU9FZZ4_9GAMM</name>
<evidence type="ECO:0000313" key="4">
    <source>
        <dbReference type="EMBL" id="MEL0611791.1"/>
    </source>
</evidence>
<dbReference type="SUPFAM" id="SSF53850">
    <property type="entry name" value="Periplasmic binding protein-like II"/>
    <property type="match status" value="1"/>
</dbReference>
<evidence type="ECO:0000256" key="3">
    <source>
        <dbReference type="ARBA" id="ARBA00022729"/>
    </source>
</evidence>
<dbReference type="InterPro" id="IPR050682">
    <property type="entry name" value="ModA/WtpA"/>
</dbReference>
<proteinExistence type="inferred from homology"/>
<accession>A0ABU9FZZ4</accession>
<dbReference type="PIRSF" id="PIRSF004846">
    <property type="entry name" value="ModA"/>
    <property type="match status" value="1"/>
</dbReference>
<sequence>MFTSLLKIMTLGGFIAFTGIAFAEPLRLAVASNFTSPIQKLAPIFEQETGHKIQLSFGSSGKFFAQIQHGAPFDVFLSADQAKPDKLIEKGLALKSSQIIYARGALALWSASLKSVEPVDKTLLEARKIAIANPKLAPYGKAAKETLTKLALWSKLKGKLVQGENIGQTYQFTYSKNADVGFVALSQVLAGDVKGHYWKVPNSYHSAIKQSAVVLSSSHQKEVANAFLAFLMRADIQQKIASFGYQTTPQ</sequence>
<dbReference type="PANTHER" id="PTHR30632">
    <property type="entry name" value="MOLYBDATE-BINDING PERIPLASMIC PROTEIN"/>
    <property type="match status" value="1"/>
</dbReference>
<dbReference type="Gene3D" id="3.40.190.10">
    <property type="entry name" value="Periplasmic binding protein-like II"/>
    <property type="match status" value="2"/>
</dbReference>
<evidence type="ECO:0000256" key="2">
    <source>
        <dbReference type="ARBA" id="ARBA00022723"/>
    </source>
</evidence>